<accession>A0A6J2U9G8</accession>
<dbReference type="RefSeq" id="XP_030383812.1">
    <property type="nucleotide sequence ID" value="XM_030527952.1"/>
</dbReference>
<dbReference type="Proteomes" id="UP000504634">
    <property type="component" value="Unplaced"/>
</dbReference>
<organism evidence="10 11">
    <name type="scientific">Drosophila lebanonensis</name>
    <name type="common">Fruit fly</name>
    <name type="synonym">Scaptodrosophila lebanonensis</name>
    <dbReference type="NCBI Taxonomy" id="7225"/>
    <lineage>
        <taxon>Eukaryota</taxon>
        <taxon>Metazoa</taxon>
        <taxon>Ecdysozoa</taxon>
        <taxon>Arthropoda</taxon>
        <taxon>Hexapoda</taxon>
        <taxon>Insecta</taxon>
        <taxon>Pterygota</taxon>
        <taxon>Neoptera</taxon>
        <taxon>Endopterygota</taxon>
        <taxon>Diptera</taxon>
        <taxon>Brachycera</taxon>
        <taxon>Muscomorpha</taxon>
        <taxon>Ephydroidea</taxon>
        <taxon>Drosophilidae</taxon>
        <taxon>Scaptodrosophila</taxon>
    </lineage>
</organism>
<proteinExistence type="inferred from homology"/>
<feature type="transmembrane region" description="Helical" evidence="9">
    <location>
        <begin position="18"/>
        <end position="38"/>
    </location>
</feature>
<evidence type="ECO:0000313" key="10">
    <source>
        <dbReference type="Proteomes" id="UP000504634"/>
    </source>
</evidence>
<dbReference type="PANTHER" id="PTHR11923:SF93">
    <property type="entry name" value="GH07959P-RELATED"/>
    <property type="match status" value="1"/>
</dbReference>
<sequence>MPTQQNNKLWRQRNNRKLIIGIFGFCLSLFGILCGMFWEDIFNWIMQKEMTLRPDSHVFENWKTPPLELKLDIYLYNWTNAEDFGNETSKPILEQLGPYRFIENPDKVNISWHPANASVTYRKRSFFYFDEAGSVGSLDDQIVTLNAVALSAAAKAKQWNSVRRGMVNVGLQLYGQEIYVIKSVDELLFTGYNDAMIDMARAMPIFGDEVQVPFDKFGWFYTRNGSADLTGVFNVYTGADEFAKLGQMHTWNYKEHTGFFDSYCGMTNGSAGEFQPQNLQVGGSVGLFTPDMCRTVPLDYVETLEIEGVQGYKYAGGPRSVDNGTEYPENLCFCGGECVPSGVMNITSCRFDSPVFMSYPHFYNADQYYLDQVEGLSPNQRDHEFYMVLEPRTGIALEVAARFQVNMLVDPIDGLSMYENIPRTFFPLIWFEQKVRITPELADQLKLLPMMLLAGQIFAGFCFAIGLILMCWTPVQQLWCKSRRYDLKTQRKSNGQYKSRSQFSSAEELKSKASTLVCEKSACGTPDNSPLLTGNRKAQIVPKSQTDESVATVSTAISEDMKQD</sequence>
<keyword evidence="6 9" id="KW-0472">Membrane</keyword>
<name>A0A6J2U9G8_DROLE</name>
<keyword evidence="5 9" id="KW-1133">Transmembrane helix</keyword>
<evidence type="ECO:0000256" key="8">
    <source>
        <dbReference type="SAM" id="MobiDB-lite"/>
    </source>
</evidence>
<dbReference type="GO" id="GO:0005044">
    <property type="term" value="F:scavenger receptor activity"/>
    <property type="evidence" value="ECO:0007669"/>
    <property type="project" value="TreeGrafter"/>
</dbReference>
<feature type="compositionally biased region" description="Polar residues" evidence="8">
    <location>
        <begin position="542"/>
        <end position="557"/>
    </location>
</feature>
<reference evidence="11" key="1">
    <citation type="submission" date="2025-08" db="UniProtKB">
        <authorList>
            <consortium name="RefSeq"/>
        </authorList>
    </citation>
    <scope>IDENTIFICATION</scope>
    <source>
        <strain evidence="11">11010-0011.00</strain>
        <tissue evidence="11">Whole body</tissue>
    </source>
</reference>
<feature type="region of interest" description="Disordered" evidence="8">
    <location>
        <begin position="523"/>
        <end position="564"/>
    </location>
</feature>
<evidence type="ECO:0000256" key="5">
    <source>
        <dbReference type="ARBA" id="ARBA00022989"/>
    </source>
</evidence>
<dbReference type="CTD" id="34024"/>
<dbReference type="GO" id="GO:0005886">
    <property type="term" value="C:plasma membrane"/>
    <property type="evidence" value="ECO:0007669"/>
    <property type="project" value="UniProtKB-SubCell"/>
</dbReference>
<keyword evidence="3" id="KW-1003">Cell membrane</keyword>
<dbReference type="PRINTS" id="PR01609">
    <property type="entry name" value="CD36FAMILY"/>
</dbReference>
<dbReference type="GeneID" id="115631242"/>
<evidence type="ECO:0000256" key="1">
    <source>
        <dbReference type="ARBA" id="ARBA00004236"/>
    </source>
</evidence>
<feature type="transmembrane region" description="Helical" evidence="9">
    <location>
        <begin position="447"/>
        <end position="475"/>
    </location>
</feature>
<dbReference type="AlphaFoldDB" id="A0A6J2U9G8"/>
<comment type="subcellular location">
    <subcellularLocation>
        <location evidence="1">Cell membrane</location>
    </subcellularLocation>
</comment>
<evidence type="ECO:0000256" key="4">
    <source>
        <dbReference type="ARBA" id="ARBA00022692"/>
    </source>
</evidence>
<dbReference type="InterPro" id="IPR002159">
    <property type="entry name" value="CD36_fam"/>
</dbReference>
<keyword evidence="10" id="KW-1185">Reference proteome</keyword>
<evidence type="ECO:0000256" key="7">
    <source>
        <dbReference type="ARBA" id="ARBA00023180"/>
    </source>
</evidence>
<evidence type="ECO:0000256" key="9">
    <source>
        <dbReference type="SAM" id="Phobius"/>
    </source>
</evidence>
<gene>
    <name evidence="11" type="primary">LOC115631242</name>
</gene>
<dbReference type="PANTHER" id="PTHR11923">
    <property type="entry name" value="SCAVENGER RECEPTOR CLASS B TYPE-1 SR-B1"/>
    <property type="match status" value="1"/>
</dbReference>
<evidence type="ECO:0000256" key="3">
    <source>
        <dbReference type="ARBA" id="ARBA00022475"/>
    </source>
</evidence>
<keyword evidence="4 9" id="KW-0812">Transmembrane</keyword>
<dbReference type="GO" id="GO:0005737">
    <property type="term" value="C:cytoplasm"/>
    <property type="evidence" value="ECO:0007669"/>
    <property type="project" value="TreeGrafter"/>
</dbReference>
<dbReference type="OrthoDB" id="514335at2759"/>
<protein>
    <submittedName>
        <fullName evidence="11">Protein peste</fullName>
    </submittedName>
</protein>
<evidence type="ECO:0000256" key="2">
    <source>
        <dbReference type="ARBA" id="ARBA00010532"/>
    </source>
</evidence>
<keyword evidence="7" id="KW-0325">Glycoprotein</keyword>
<dbReference type="Pfam" id="PF01130">
    <property type="entry name" value="CD36"/>
    <property type="match status" value="1"/>
</dbReference>
<evidence type="ECO:0000313" key="11">
    <source>
        <dbReference type="RefSeq" id="XP_030383812.1"/>
    </source>
</evidence>
<comment type="similarity">
    <text evidence="2">Belongs to the CD36 family.</text>
</comment>
<evidence type="ECO:0000256" key="6">
    <source>
        <dbReference type="ARBA" id="ARBA00023136"/>
    </source>
</evidence>